<dbReference type="Gene3D" id="1.10.10.10">
    <property type="entry name" value="Winged helix-like DNA-binding domain superfamily/Winged helix DNA-binding domain"/>
    <property type="match status" value="1"/>
</dbReference>
<dbReference type="PRINTS" id="PR00598">
    <property type="entry name" value="HTHMARR"/>
</dbReference>
<proteinExistence type="predicted"/>
<dbReference type="EMBL" id="JAPDFL010000002">
    <property type="protein sequence ID" value="MCW1934959.1"/>
    <property type="molecule type" value="Genomic_DNA"/>
</dbReference>
<reference evidence="2 3" key="1">
    <citation type="submission" date="2022-10" db="EMBL/GenBank/DDBJ databases">
        <title>Pararhodobacter sp. nov., isolated from marine algae.</title>
        <authorList>
            <person name="Choi B.J."/>
            <person name="Kim J.M."/>
            <person name="Lee J.K."/>
            <person name="Choi D.G."/>
            <person name="Jeon C.O."/>
        </authorList>
    </citation>
    <scope>NUCLEOTIDE SEQUENCE [LARGE SCALE GENOMIC DNA]</scope>
    <source>
        <strain evidence="2 3">ZQ420</strain>
    </source>
</reference>
<keyword evidence="3" id="KW-1185">Reference proteome</keyword>
<dbReference type="InterPro" id="IPR000835">
    <property type="entry name" value="HTH_MarR-typ"/>
</dbReference>
<dbReference type="Proteomes" id="UP001208938">
    <property type="component" value="Unassembled WGS sequence"/>
</dbReference>
<dbReference type="PANTHER" id="PTHR33164">
    <property type="entry name" value="TRANSCRIPTIONAL REGULATOR, MARR FAMILY"/>
    <property type="match status" value="1"/>
</dbReference>
<dbReference type="InterPro" id="IPR039422">
    <property type="entry name" value="MarR/SlyA-like"/>
</dbReference>
<dbReference type="RefSeq" id="WP_264507844.1">
    <property type="nucleotide sequence ID" value="NZ_JAPDFL010000002.1"/>
</dbReference>
<gene>
    <name evidence="2" type="ORF">OKW52_22570</name>
</gene>
<evidence type="ECO:0000259" key="1">
    <source>
        <dbReference type="PROSITE" id="PS50995"/>
    </source>
</evidence>
<dbReference type="SMART" id="SM00347">
    <property type="entry name" value="HTH_MARR"/>
    <property type="match status" value="1"/>
</dbReference>
<sequence>MKQDIDQSGTLTADLSNRLAFRLYQCANQLNKTGTRWLDRHDVTTQQWAVLGALVRERWVNGIAVRDLAKLLMVSRQNLTGVLSRLDARGWIERVVDVNDNRSRLIKLTPVGWQRWADMQGDIAAFYAESMGNLSNNDMIHMLHYLDILRENFRAIDDAQGGED</sequence>
<organism evidence="2 3">
    <name type="scientific">Pararhodobacter zhoushanensis</name>
    <dbReference type="NCBI Taxonomy" id="2479545"/>
    <lineage>
        <taxon>Bacteria</taxon>
        <taxon>Pseudomonadati</taxon>
        <taxon>Pseudomonadota</taxon>
        <taxon>Alphaproteobacteria</taxon>
        <taxon>Rhodobacterales</taxon>
        <taxon>Paracoccaceae</taxon>
        <taxon>Pararhodobacter</taxon>
    </lineage>
</organism>
<evidence type="ECO:0000313" key="3">
    <source>
        <dbReference type="Proteomes" id="UP001208938"/>
    </source>
</evidence>
<dbReference type="InterPro" id="IPR036390">
    <property type="entry name" value="WH_DNA-bd_sf"/>
</dbReference>
<dbReference type="InterPro" id="IPR036388">
    <property type="entry name" value="WH-like_DNA-bd_sf"/>
</dbReference>
<evidence type="ECO:0000313" key="2">
    <source>
        <dbReference type="EMBL" id="MCW1934959.1"/>
    </source>
</evidence>
<dbReference type="SUPFAM" id="SSF46785">
    <property type="entry name" value="Winged helix' DNA-binding domain"/>
    <property type="match status" value="1"/>
</dbReference>
<comment type="caution">
    <text evidence="2">The sequence shown here is derived from an EMBL/GenBank/DDBJ whole genome shotgun (WGS) entry which is preliminary data.</text>
</comment>
<dbReference type="PANTHER" id="PTHR33164:SF57">
    <property type="entry name" value="MARR-FAMILY TRANSCRIPTIONAL REGULATOR"/>
    <property type="match status" value="1"/>
</dbReference>
<feature type="domain" description="HTH marR-type" evidence="1">
    <location>
        <begin position="16"/>
        <end position="151"/>
    </location>
</feature>
<protein>
    <submittedName>
        <fullName evidence="2">MarR family transcriptional regulator</fullName>
    </submittedName>
</protein>
<dbReference type="Pfam" id="PF12802">
    <property type="entry name" value="MarR_2"/>
    <property type="match status" value="1"/>
</dbReference>
<dbReference type="PROSITE" id="PS50995">
    <property type="entry name" value="HTH_MARR_2"/>
    <property type="match status" value="1"/>
</dbReference>
<accession>A0ABT3H598</accession>
<name>A0ABT3H598_9RHOB</name>